<evidence type="ECO:0000313" key="4">
    <source>
        <dbReference type="Proteomes" id="UP001217089"/>
    </source>
</evidence>
<sequence length="412" mass="46844">METTNESLKQQFQLLQEQQQKKLLRRKQRKEEQAKEKTNLEKPEEKTFGVDDNLDLKTKIASCPVCKNYAGAFPYFSSSEFIANTTLPFSSLSLDSESDTENSDDPLPKGSSYVSEELVQHLNDQIRELKGENGRVYKLLSEKDFEIRALKKKKNEESTGVEGLTNETAASKIVELSKKVRELTAELESEKTKSKQFKKKCHDLQQQLSNIPEEARSLMGSAVSLRTLQLEEKVLSQEVGENVNVQSLLSGNTNWRGRAQQIIMLQKKKAAAELKALEEDYAALKNKFDASKVRLSDRPASIVNMFGGEQKSSDPVSQSRQSVRPPSGRPASVSNAERQMIHSLQNQCQEYRTIMQATEVEREKLSELVQVLQNRHNETCQKLTNCQNELANIRKRNVPYHKEKQPPGVREQ</sequence>
<dbReference type="InterPro" id="IPR038929">
    <property type="entry name" value="CCDC13"/>
</dbReference>
<feature type="compositionally biased region" description="Polar residues" evidence="2">
    <location>
        <begin position="313"/>
        <end position="324"/>
    </location>
</feature>
<evidence type="ECO:0000313" key="3">
    <source>
        <dbReference type="EMBL" id="KAJ8306867.1"/>
    </source>
</evidence>
<feature type="coiled-coil region" evidence="1">
    <location>
        <begin position="166"/>
        <end position="207"/>
    </location>
</feature>
<feature type="region of interest" description="Disordered" evidence="2">
    <location>
        <begin position="23"/>
        <end position="46"/>
    </location>
</feature>
<feature type="region of interest" description="Disordered" evidence="2">
    <location>
        <begin position="305"/>
        <end position="334"/>
    </location>
</feature>
<reference evidence="3 4" key="1">
    <citation type="submission" date="2022-12" db="EMBL/GenBank/DDBJ databases">
        <title>Chromosome-level genome of Tegillarca granosa.</title>
        <authorList>
            <person name="Kim J."/>
        </authorList>
    </citation>
    <scope>NUCLEOTIDE SEQUENCE [LARGE SCALE GENOMIC DNA]</scope>
    <source>
        <strain evidence="3">Teg-2019</strain>
        <tissue evidence="3">Adductor muscle</tissue>
    </source>
</reference>
<evidence type="ECO:0000256" key="1">
    <source>
        <dbReference type="SAM" id="Coils"/>
    </source>
</evidence>
<dbReference type="PANTHER" id="PTHR31935">
    <property type="entry name" value="COILED-COIL DOMAIN-CONTAINING PROTEIN 13"/>
    <property type="match status" value="1"/>
</dbReference>
<proteinExistence type="predicted"/>
<evidence type="ECO:0000256" key="2">
    <source>
        <dbReference type="SAM" id="MobiDB-lite"/>
    </source>
</evidence>
<name>A0ABQ9ETF4_TEGGR</name>
<dbReference type="PANTHER" id="PTHR31935:SF1">
    <property type="entry name" value="COILED-COIL DOMAIN-CONTAINING PROTEIN 13"/>
    <property type="match status" value="1"/>
</dbReference>
<feature type="compositionally biased region" description="Basic and acidic residues" evidence="2">
    <location>
        <begin position="29"/>
        <end position="46"/>
    </location>
</feature>
<keyword evidence="4" id="KW-1185">Reference proteome</keyword>
<dbReference type="EMBL" id="JARBDR010000793">
    <property type="protein sequence ID" value="KAJ8306867.1"/>
    <property type="molecule type" value="Genomic_DNA"/>
</dbReference>
<feature type="coiled-coil region" evidence="1">
    <location>
        <begin position="267"/>
        <end position="294"/>
    </location>
</feature>
<evidence type="ECO:0008006" key="5">
    <source>
        <dbReference type="Google" id="ProtNLM"/>
    </source>
</evidence>
<gene>
    <name evidence="3" type="ORF">KUTeg_014951</name>
</gene>
<feature type="coiled-coil region" evidence="1">
    <location>
        <begin position="341"/>
        <end position="375"/>
    </location>
</feature>
<dbReference type="Proteomes" id="UP001217089">
    <property type="component" value="Unassembled WGS sequence"/>
</dbReference>
<accession>A0ABQ9ETF4</accession>
<organism evidence="3 4">
    <name type="scientific">Tegillarca granosa</name>
    <name type="common">Malaysian cockle</name>
    <name type="synonym">Anadara granosa</name>
    <dbReference type="NCBI Taxonomy" id="220873"/>
    <lineage>
        <taxon>Eukaryota</taxon>
        <taxon>Metazoa</taxon>
        <taxon>Spiralia</taxon>
        <taxon>Lophotrochozoa</taxon>
        <taxon>Mollusca</taxon>
        <taxon>Bivalvia</taxon>
        <taxon>Autobranchia</taxon>
        <taxon>Pteriomorphia</taxon>
        <taxon>Arcoida</taxon>
        <taxon>Arcoidea</taxon>
        <taxon>Arcidae</taxon>
        <taxon>Tegillarca</taxon>
    </lineage>
</organism>
<protein>
    <recommendedName>
        <fullName evidence="5">Coiled-coil domain-containing protein 13</fullName>
    </recommendedName>
</protein>
<comment type="caution">
    <text evidence="3">The sequence shown here is derived from an EMBL/GenBank/DDBJ whole genome shotgun (WGS) entry which is preliminary data.</text>
</comment>
<keyword evidence="1" id="KW-0175">Coiled coil</keyword>